<evidence type="ECO:0000256" key="7">
    <source>
        <dbReference type="ARBA" id="ARBA00023030"/>
    </source>
</evidence>
<dbReference type="CTD" id="112752"/>
<feature type="compositionally biased region" description="Basic and acidic residues" evidence="11">
    <location>
        <begin position="1"/>
        <end position="15"/>
    </location>
</feature>
<evidence type="ECO:0000256" key="11">
    <source>
        <dbReference type="SAM" id="MobiDB-lite"/>
    </source>
</evidence>
<comment type="subcellular location">
    <subcellularLocation>
        <location evidence="1">Secreted</location>
    </subcellularLocation>
</comment>
<dbReference type="SUPFAM" id="SSF57501">
    <property type="entry name" value="Cystine-knot cytokines"/>
    <property type="match status" value="1"/>
</dbReference>
<dbReference type="InterPro" id="IPR001839">
    <property type="entry name" value="TGF-b_C"/>
</dbReference>
<evidence type="ECO:0000256" key="9">
    <source>
        <dbReference type="ARBA" id="ARBA00023180"/>
    </source>
</evidence>
<dbReference type="KEGG" id="csol:105364793"/>
<evidence type="ECO:0000259" key="12">
    <source>
        <dbReference type="PROSITE" id="PS51362"/>
    </source>
</evidence>
<dbReference type="Pfam" id="PF15305">
    <property type="entry name" value="IFT43"/>
    <property type="match status" value="1"/>
</dbReference>
<gene>
    <name evidence="14" type="primary">LOC105364793</name>
</gene>
<dbReference type="GO" id="GO:0005929">
    <property type="term" value="C:cilium"/>
    <property type="evidence" value="ECO:0007669"/>
    <property type="project" value="TreeGrafter"/>
</dbReference>
<evidence type="ECO:0000256" key="2">
    <source>
        <dbReference type="ARBA" id="ARBA00006656"/>
    </source>
</evidence>
<dbReference type="GO" id="GO:0008083">
    <property type="term" value="F:growth factor activity"/>
    <property type="evidence" value="ECO:0007669"/>
    <property type="project" value="UniProtKB-KW"/>
</dbReference>
<dbReference type="InterPro" id="IPR017948">
    <property type="entry name" value="TGFb_CS"/>
</dbReference>
<comment type="similarity">
    <text evidence="2 10">Belongs to the TGF-beta family.</text>
</comment>
<dbReference type="Gene3D" id="2.10.90.10">
    <property type="entry name" value="Cystine-knot cytokines"/>
    <property type="match status" value="1"/>
</dbReference>
<feature type="compositionally biased region" description="Low complexity" evidence="11">
    <location>
        <begin position="258"/>
        <end position="269"/>
    </location>
</feature>
<dbReference type="Proteomes" id="UP000695007">
    <property type="component" value="Unplaced"/>
</dbReference>
<dbReference type="AlphaFoldDB" id="A0AAJ6YN52"/>
<protein>
    <submittedName>
        <fullName evidence="14">Nodal homolog</fullName>
    </submittedName>
</protein>
<comment type="similarity">
    <text evidence="3">Belongs to the IFT43 family.</text>
</comment>
<dbReference type="InterPro" id="IPR029302">
    <property type="entry name" value="IFT43"/>
</dbReference>
<reference evidence="14" key="1">
    <citation type="submission" date="2025-08" db="UniProtKB">
        <authorList>
            <consortium name="RefSeq"/>
        </authorList>
    </citation>
    <scope>IDENTIFICATION</scope>
</reference>
<dbReference type="PANTHER" id="PTHR33724:SF1">
    <property type="entry name" value="INTRAFLAGELLAR TRANSPORT PROTEIN 43 HOMOLOG"/>
    <property type="match status" value="1"/>
</dbReference>
<evidence type="ECO:0000313" key="14">
    <source>
        <dbReference type="RefSeq" id="XP_011501123.1"/>
    </source>
</evidence>
<feature type="domain" description="TGF-beta family profile" evidence="12">
    <location>
        <begin position="103"/>
        <end position="235"/>
    </location>
</feature>
<keyword evidence="13" id="KW-1185">Reference proteome</keyword>
<dbReference type="GeneID" id="105364793"/>
<dbReference type="Pfam" id="PF00019">
    <property type="entry name" value="TGF_beta"/>
    <property type="match status" value="1"/>
</dbReference>
<dbReference type="SMART" id="SM00204">
    <property type="entry name" value="TGFB"/>
    <property type="match status" value="1"/>
</dbReference>
<sequence length="414" mass="46179">MNSIIESDKEREKRNARATKGQPEEALEVITGNRPKKFRREKKPQAQADANRSQKMHEFVSRRKSLENTLTSLDIYQRAMLREKLNLHKQDIIRPEILHKSLKVKREAAGASSVTVAAPTDECSKPQLEPCAKHELYVNFRDIGLSTIIAPEGYAAYQCRGHCKSPLSQEQKPTNHATIQGIIHKMNLASSEDVQTPCCVPVNLSSISILYHDEERDGVVLKSYADMAVLIPRLGRRTGNGSTQEEKDDNDLLDSPESLSSGKSLTKKSAPVAPPRTRKTGWGEDLKSAKQKGLFSAVDQERFVIGSKNSKEDDIPVIPDLDDIIEDTSAIDISSTPAVGASRAAAAYKELNTDLLKNKLFSKYDDVDLSILTEKLYPEHLVQEPDEVWTWDSLFAQVASEINSESQSKVKEKQ</sequence>
<name>A0AAJ6YN52_9HYME</name>
<proteinExistence type="inferred from homology"/>
<keyword evidence="4" id="KW-0964">Secreted</keyword>
<dbReference type="RefSeq" id="XP_011501123.1">
    <property type="nucleotide sequence ID" value="XM_011502821.1"/>
</dbReference>
<dbReference type="GO" id="GO:0030991">
    <property type="term" value="C:intraciliary transport particle A"/>
    <property type="evidence" value="ECO:0007669"/>
    <property type="project" value="InterPro"/>
</dbReference>
<dbReference type="PROSITE" id="PS51362">
    <property type="entry name" value="TGF_BETA_2"/>
    <property type="match status" value="1"/>
</dbReference>
<evidence type="ECO:0000313" key="13">
    <source>
        <dbReference type="Proteomes" id="UP000695007"/>
    </source>
</evidence>
<dbReference type="InterPro" id="IPR029034">
    <property type="entry name" value="Cystine-knot_cytokine"/>
</dbReference>
<evidence type="ECO:0000256" key="10">
    <source>
        <dbReference type="RuleBase" id="RU000354"/>
    </source>
</evidence>
<evidence type="ECO:0000256" key="8">
    <source>
        <dbReference type="ARBA" id="ARBA00023157"/>
    </source>
</evidence>
<dbReference type="FunFam" id="2.10.90.10:FF:000001">
    <property type="entry name" value="Bone morphogenetic protein 4"/>
    <property type="match status" value="1"/>
</dbReference>
<evidence type="ECO:0000256" key="3">
    <source>
        <dbReference type="ARBA" id="ARBA00007563"/>
    </source>
</evidence>
<dbReference type="PANTHER" id="PTHR33724">
    <property type="entry name" value="INTRAFLAGELLAR TRANSPORT PROTEIN 43 HOMOLOG"/>
    <property type="match status" value="1"/>
</dbReference>
<feature type="region of interest" description="Disordered" evidence="11">
    <location>
        <begin position="236"/>
        <end position="285"/>
    </location>
</feature>
<evidence type="ECO:0000256" key="6">
    <source>
        <dbReference type="ARBA" id="ARBA00022794"/>
    </source>
</evidence>
<keyword evidence="8" id="KW-1015">Disulfide bond</keyword>
<keyword evidence="7 10" id="KW-0339">Growth factor</keyword>
<evidence type="ECO:0000256" key="1">
    <source>
        <dbReference type="ARBA" id="ARBA00004613"/>
    </source>
</evidence>
<keyword evidence="6" id="KW-0970">Cilium biogenesis/degradation</keyword>
<feature type="region of interest" description="Disordered" evidence="11">
    <location>
        <begin position="1"/>
        <end position="57"/>
    </location>
</feature>
<keyword evidence="5" id="KW-0732">Signal</keyword>
<dbReference type="GO" id="GO:0005576">
    <property type="term" value="C:extracellular region"/>
    <property type="evidence" value="ECO:0007669"/>
    <property type="project" value="UniProtKB-SubCell"/>
</dbReference>
<evidence type="ECO:0000256" key="5">
    <source>
        <dbReference type="ARBA" id="ARBA00022729"/>
    </source>
</evidence>
<dbReference type="PROSITE" id="PS00250">
    <property type="entry name" value="TGF_BETA_1"/>
    <property type="match status" value="1"/>
</dbReference>
<accession>A0AAJ6YN52</accession>
<keyword evidence="9" id="KW-0325">Glycoprotein</keyword>
<evidence type="ECO:0000256" key="4">
    <source>
        <dbReference type="ARBA" id="ARBA00022525"/>
    </source>
</evidence>
<dbReference type="GO" id="GO:0035721">
    <property type="term" value="P:intraciliary retrograde transport"/>
    <property type="evidence" value="ECO:0007669"/>
    <property type="project" value="TreeGrafter"/>
</dbReference>
<organism evidence="13 14">
    <name type="scientific">Ceratosolen solmsi marchali</name>
    <dbReference type="NCBI Taxonomy" id="326594"/>
    <lineage>
        <taxon>Eukaryota</taxon>
        <taxon>Metazoa</taxon>
        <taxon>Ecdysozoa</taxon>
        <taxon>Arthropoda</taxon>
        <taxon>Hexapoda</taxon>
        <taxon>Insecta</taxon>
        <taxon>Pterygota</taxon>
        <taxon>Neoptera</taxon>
        <taxon>Endopterygota</taxon>
        <taxon>Hymenoptera</taxon>
        <taxon>Apocrita</taxon>
        <taxon>Proctotrupomorpha</taxon>
        <taxon>Chalcidoidea</taxon>
        <taxon>Agaonidae</taxon>
        <taxon>Agaoninae</taxon>
        <taxon>Ceratosolen</taxon>
    </lineage>
</organism>